<sequence length="108" mass="12085">MNTDLIGLIAGVLTSFAMMPQLIKVIRTRNADDISILILIVLLSGLSLWVWYGIMKEDWQIILSNSFAVLVNLSHSKLSELAKVAVKFLCRSGQFIPPGLLYYFQKGI</sequence>
<dbReference type="EMBL" id="CP151087">
    <property type="protein sequence ID" value="WZN57792.1"/>
    <property type="molecule type" value="Genomic_DNA"/>
</dbReference>
<evidence type="ECO:0000313" key="1">
    <source>
        <dbReference type="EMBL" id="WZN57792.1"/>
    </source>
</evidence>
<proteinExistence type="predicted"/>
<reference evidence="1" key="1">
    <citation type="submission" date="2024-04" db="EMBL/GenBank/DDBJ databases">
        <title>Complete genome sequence of Sphingobacterium thalpophiium BAA-1094.</title>
        <authorList>
            <person name="Adaikpoh B.I."/>
        </authorList>
    </citation>
    <scope>NUCLEOTIDE SEQUENCE</scope>
    <source>
        <strain evidence="1">BAA-1094</strain>
    </source>
</reference>
<protein>
    <submittedName>
        <fullName evidence="1">SemiSWEET transporter</fullName>
    </submittedName>
</protein>
<evidence type="ECO:0000313" key="2">
    <source>
        <dbReference type="Proteomes" id="UP001485301"/>
    </source>
</evidence>
<gene>
    <name evidence="1" type="ORF">AACH28_09665</name>
</gene>
<dbReference type="Proteomes" id="UP001485301">
    <property type="component" value="Chromosome"/>
</dbReference>
<name>A0ACD5C809_9SPHI</name>
<organism evidence="1 2">
    <name type="scientific">Sphingobacterium thalpophilum</name>
    <dbReference type="NCBI Taxonomy" id="259"/>
    <lineage>
        <taxon>Bacteria</taxon>
        <taxon>Pseudomonadati</taxon>
        <taxon>Bacteroidota</taxon>
        <taxon>Sphingobacteriia</taxon>
        <taxon>Sphingobacteriales</taxon>
        <taxon>Sphingobacteriaceae</taxon>
        <taxon>Sphingobacterium</taxon>
    </lineage>
</organism>
<accession>A0ACD5C809</accession>
<keyword evidence="2" id="KW-1185">Reference proteome</keyword>